<proteinExistence type="predicted"/>
<dbReference type="Proteomes" id="UP001157961">
    <property type="component" value="Unassembled WGS sequence"/>
</dbReference>
<evidence type="ECO:0008006" key="3">
    <source>
        <dbReference type="Google" id="ProtNLM"/>
    </source>
</evidence>
<reference evidence="1 2" key="1">
    <citation type="submission" date="2017-05" db="EMBL/GenBank/DDBJ databases">
        <authorList>
            <person name="Varghese N."/>
            <person name="Submissions S."/>
        </authorList>
    </citation>
    <scope>NUCLEOTIDE SEQUENCE [LARGE SCALE GENOMIC DNA]</scope>
    <source>
        <strain evidence="1 2">DSM 29734</strain>
    </source>
</reference>
<protein>
    <recommendedName>
        <fullName evidence="3">HlyD family secretion protein</fullName>
    </recommendedName>
</protein>
<evidence type="ECO:0000313" key="1">
    <source>
        <dbReference type="EMBL" id="SMP09852.1"/>
    </source>
</evidence>
<comment type="caution">
    <text evidence="1">The sequence shown here is derived from an EMBL/GenBank/DDBJ whole genome shotgun (WGS) entry which is preliminary data.</text>
</comment>
<organism evidence="1 2">
    <name type="scientific">Shimia sagamensis</name>
    <dbReference type="NCBI Taxonomy" id="1566352"/>
    <lineage>
        <taxon>Bacteria</taxon>
        <taxon>Pseudomonadati</taxon>
        <taxon>Pseudomonadota</taxon>
        <taxon>Alphaproteobacteria</taxon>
        <taxon>Rhodobacterales</taxon>
        <taxon>Roseobacteraceae</taxon>
    </lineage>
</organism>
<accession>A0ABY1NHD6</accession>
<sequence>MPGQILTSTVDCLMDLSSQGQADVSGNVLASGQTRADPFLIRVRLDNPDTAAKLPPGAAGTFAIYTNNVQATHVIRKVMIRMTSIMSYINPSL</sequence>
<keyword evidence="2" id="KW-1185">Reference proteome</keyword>
<name>A0ABY1NHD6_9RHOB</name>
<evidence type="ECO:0000313" key="2">
    <source>
        <dbReference type="Proteomes" id="UP001157961"/>
    </source>
</evidence>
<dbReference type="EMBL" id="FXTY01000002">
    <property type="protein sequence ID" value="SMP09852.1"/>
    <property type="molecule type" value="Genomic_DNA"/>
</dbReference>
<gene>
    <name evidence="1" type="ORF">SAMN06265373_10215</name>
</gene>